<evidence type="ECO:0000313" key="16">
    <source>
        <dbReference type="EMBL" id="QCI26259.1"/>
    </source>
</evidence>
<dbReference type="GO" id="GO:0004400">
    <property type="term" value="F:histidinol-phosphate transaminase activity"/>
    <property type="evidence" value="ECO:0007669"/>
    <property type="project" value="UniProtKB-UniRule"/>
</dbReference>
<feature type="domain" description="Aminotransferase class I/classII large" evidence="15">
    <location>
        <begin position="52"/>
        <end position="349"/>
    </location>
</feature>
<evidence type="ECO:0000256" key="13">
    <source>
        <dbReference type="ARBA" id="ARBA00047481"/>
    </source>
</evidence>
<feature type="modified residue" description="N6-(pyridoxal phosphate)lysine" evidence="14">
    <location>
        <position position="213"/>
    </location>
</feature>
<dbReference type="PROSITE" id="PS00599">
    <property type="entry name" value="AA_TRANSFER_CLASS_2"/>
    <property type="match status" value="1"/>
</dbReference>
<protein>
    <recommendedName>
        <fullName evidence="6 14">Histidinol-phosphate aminotransferase</fullName>
        <ecNumber evidence="5 14">2.6.1.9</ecNumber>
    </recommendedName>
    <alternativeName>
        <fullName evidence="12 14">Imidazole acetol-phosphate transaminase</fullName>
    </alternativeName>
</protein>
<dbReference type="EMBL" id="CP032998">
    <property type="protein sequence ID" value="QCI26259.1"/>
    <property type="molecule type" value="Genomic_DNA"/>
</dbReference>
<keyword evidence="17" id="KW-1185">Reference proteome</keyword>
<dbReference type="RefSeq" id="WP_158351589.1">
    <property type="nucleotide sequence ID" value="NZ_CP032998.1"/>
</dbReference>
<evidence type="ECO:0000256" key="3">
    <source>
        <dbReference type="ARBA" id="ARBA00007970"/>
    </source>
</evidence>
<dbReference type="InterPro" id="IPR005861">
    <property type="entry name" value="HisP_aminotrans"/>
</dbReference>
<evidence type="ECO:0000259" key="15">
    <source>
        <dbReference type="Pfam" id="PF00155"/>
    </source>
</evidence>
<evidence type="ECO:0000256" key="4">
    <source>
        <dbReference type="ARBA" id="ARBA00011738"/>
    </source>
</evidence>
<dbReference type="SUPFAM" id="SSF53383">
    <property type="entry name" value="PLP-dependent transferases"/>
    <property type="match status" value="1"/>
</dbReference>
<dbReference type="HAMAP" id="MF_01023">
    <property type="entry name" value="HisC_aminotrans_2"/>
    <property type="match status" value="1"/>
</dbReference>
<name>A0A4D6YA28_9GAMM</name>
<dbReference type="Proteomes" id="UP000298636">
    <property type="component" value="Chromosome"/>
</dbReference>
<evidence type="ECO:0000256" key="5">
    <source>
        <dbReference type="ARBA" id="ARBA00012748"/>
    </source>
</evidence>
<proteinExistence type="inferred from homology"/>
<dbReference type="InterPro" id="IPR015422">
    <property type="entry name" value="PyrdxlP-dep_Trfase_small"/>
</dbReference>
<keyword evidence="7 14" id="KW-0032">Aminotransferase</keyword>
<keyword evidence="11 14" id="KW-0368">Histidine biosynthesis</keyword>
<keyword evidence="8 14" id="KW-0028">Amino-acid biosynthesis</keyword>
<dbReference type="AlphaFoldDB" id="A0A4D6YA28"/>
<dbReference type="PANTHER" id="PTHR42885">
    <property type="entry name" value="HISTIDINOL-PHOSPHATE AMINOTRANSFERASE-RELATED"/>
    <property type="match status" value="1"/>
</dbReference>
<dbReference type="EC" id="2.6.1.9" evidence="5 14"/>
<evidence type="ECO:0000256" key="6">
    <source>
        <dbReference type="ARBA" id="ARBA00018048"/>
    </source>
</evidence>
<evidence type="ECO:0000256" key="8">
    <source>
        <dbReference type="ARBA" id="ARBA00022605"/>
    </source>
</evidence>
<comment type="catalytic activity">
    <reaction evidence="13 14">
        <text>L-histidinol phosphate + 2-oxoglutarate = 3-(imidazol-4-yl)-2-oxopropyl phosphate + L-glutamate</text>
        <dbReference type="Rhea" id="RHEA:23744"/>
        <dbReference type="ChEBI" id="CHEBI:16810"/>
        <dbReference type="ChEBI" id="CHEBI:29985"/>
        <dbReference type="ChEBI" id="CHEBI:57766"/>
        <dbReference type="ChEBI" id="CHEBI:57980"/>
        <dbReference type="EC" id="2.6.1.9"/>
    </reaction>
</comment>
<dbReference type="GO" id="GO:0030170">
    <property type="term" value="F:pyridoxal phosphate binding"/>
    <property type="evidence" value="ECO:0007669"/>
    <property type="project" value="InterPro"/>
</dbReference>
<evidence type="ECO:0000256" key="9">
    <source>
        <dbReference type="ARBA" id="ARBA00022679"/>
    </source>
</evidence>
<dbReference type="Gene3D" id="3.90.1150.10">
    <property type="entry name" value="Aspartate Aminotransferase, domain 1"/>
    <property type="match status" value="1"/>
</dbReference>
<comment type="cofactor">
    <cofactor evidence="1 14">
        <name>pyridoxal 5'-phosphate</name>
        <dbReference type="ChEBI" id="CHEBI:597326"/>
    </cofactor>
</comment>
<dbReference type="UniPathway" id="UPA00031">
    <property type="reaction ID" value="UER00012"/>
</dbReference>
<sequence length="355" mass="41218">MKISIKNLSRKNILLFQEYQSARKIGGIGDIWLNANECPIGLFFNLRNFCFNRYPECQPKSLILKYSKYSQIPDKNILVTRGSDEAIELLIKTFCSPKKDNIITFPPTYSMYSKIAEIYGVNNKQIPILFDKKLDILNIKLHLNNVKLIYICRPNNPTGHIINKFDIIRLLQITTHKCLVVIDEAYIEFCYEYNLSHLLLEFSHLVILRTLSKSFGLAGLRCGFTLAHSDVIGLLRKVITPYPLASPVIDIASQALSHKYIHVMYKKVFVLNQNKLWLLDQLSKLHIVKKIFESKSNFILVKFFSSLNIFKTLWDKGIIVRNQDHEYGLNQCIRISIGTKQECFHLIQVLKRIYN</sequence>
<dbReference type="InterPro" id="IPR001917">
    <property type="entry name" value="Aminotrans_II_pyridoxalP_BS"/>
</dbReference>
<reference evidence="16 17" key="1">
    <citation type="submission" date="2018-10" db="EMBL/GenBank/DDBJ databases">
        <title>Comparative functional genomics of the obligate endosymbiont Buchnera aphidicola.</title>
        <authorList>
            <person name="Chong R.A."/>
        </authorList>
    </citation>
    <scope>NUCLEOTIDE SEQUENCE [LARGE SCALE GENOMIC DNA]</scope>
    <source>
        <strain evidence="16 17">Ssp</strain>
    </source>
</reference>
<dbReference type="Gene3D" id="3.40.640.10">
    <property type="entry name" value="Type I PLP-dependent aspartate aminotransferase-like (Major domain)"/>
    <property type="match status" value="1"/>
</dbReference>
<comment type="pathway">
    <text evidence="2 14">Amino-acid biosynthesis; L-histidine biosynthesis; L-histidine from 5-phospho-alpha-D-ribose 1-diphosphate: step 7/9.</text>
</comment>
<accession>A0A4D6YA28</accession>
<evidence type="ECO:0000256" key="14">
    <source>
        <dbReference type="HAMAP-Rule" id="MF_01023"/>
    </source>
</evidence>
<evidence type="ECO:0000313" key="17">
    <source>
        <dbReference type="Proteomes" id="UP000298636"/>
    </source>
</evidence>
<dbReference type="PANTHER" id="PTHR42885:SF2">
    <property type="entry name" value="HISTIDINOL-PHOSPHATE AMINOTRANSFERASE"/>
    <property type="match status" value="1"/>
</dbReference>
<gene>
    <name evidence="14" type="primary">hisC</name>
    <name evidence="16" type="ORF">D9V79_00330</name>
</gene>
<dbReference type="Pfam" id="PF00155">
    <property type="entry name" value="Aminotran_1_2"/>
    <property type="match status" value="1"/>
</dbReference>
<dbReference type="InterPro" id="IPR015424">
    <property type="entry name" value="PyrdxlP-dep_Trfase"/>
</dbReference>
<dbReference type="InterPro" id="IPR004839">
    <property type="entry name" value="Aminotransferase_I/II_large"/>
</dbReference>
<dbReference type="NCBIfam" id="TIGR01141">
    <property type="entry name" value="hisC"/>
    <property type="match status" value="1"/>
</dbReference>
<evidence type="ECO:0000256" key="1">
    <source>
        <dbReference type="ARBA" id="ARBA00001933"/>
    </source>
</evidence>
<dbReference type="OrthoDB" id="9813612at2"/>
<dbReference type="CDD" id="cd00609">
    <property type="entry name" value="AAT_like"/>
    <property type="match status" value="1"/>
</dbReference>
<evidence type="ECO:0000256" key="12">
    <source>
        <dbReference type="ARBA" id="ARBA00030262"/>
    </source>
</evidence>
<comment type="subunit">
    <text evidence="4 14">Homodimer.</text>
</comment>
<dbReference type="GO" id="GO:0000105">
    <property type="term" value="P:L-histidine biosynthetic process"/>
    <property type="evidence" value="ECO:0007669"/>
    <property type="project" value="UniProtKB-UniRule"/>
</dbReference>
<keyword evidence="9 14" id="KW-0808">Transferase</keyword>
<keyword evidence="10 14" id="KW-0663">Pyridoxal phosphate</keyword>
<comment type="similarity">
    <text evidence="3 14">Belongs to the class-II pyridoxal-phosphate-dependent aminotransferase family. Histidinol-phosphate aminotransferase subfamily.</text>
</comment>
<organism evidence="16 17">
    <name type="scientific">Buchnera aphidicola</name>
    <name type="common">Stegophylla sp.</name>
    <dbReference type="NCBI Taxonomy" id="2315800"/>
    <lineage>
        <taxon>Bacteria</taxon>
        <taxon>Pseudomonadati</taxon>
        <taxon>Pseudomonadota</taxon>
        <taxon>Gammaproteobacteria</taxon>
        <taxon>Enterobacterales</taxon>
        <taxon>Erwiniaceae</taxon>
        <taxon>Buchnera</taxon>
    </lineage>
</organism>
<dbReference type="InterPro" id="IPR015421">
    <property type="entry name" value="PyrdxlP-dep_Trfase_major"/>
</dbReference>
<evidence type="ECO:0000256" key="2">
    <source>
        <dbReference type="ARBA" id="ARBA00005011"/>
    </source>
</evidence>
<evidence type="ECO:0000256" key="11">
    <source>
        <dbReference type="ARBA" id="ARBA00023102"/>
    </source>
</evidence>
<evidence type="ECO:0000256" key="10">
    <source>
        <dbReference type="ARBA" id="ARBA00022898"/>
    </source>
</evidence>
<evidence type="ECO:0000256" key="7">
    <source>
        <dbReference type="ARBA" id="ARBA00022576"/>
    </source>
</evidence>